<dbReference type="EMBL" id="LJRM01000072">
    <property type="protein sequence ID" value="KPY86849.1"/>
    <property type="molecule type" value="Genomic_DNA"/>
</dbReference>
<evidence type="ECO:0000259" key="1">
    <source>
        <dbReference type="Pfam" id="PF13476"/>
    </source>
</evidence>
<dbReference type="SUPFAM" id="SSF52540">
    <property type="entry name" value="P-loop containing nucleoside triphosphate hydrolases"/>
    <property type="match status" value="1"/>
</dbReference>
<dbReference type="GO" id="GO:0016887">
    <property type="term" value="F:ATP hydrolysis activity"/>
    <property type="evidence" value="ECO:0007669"/>
    <property type="project" value="InterPro"/>
</dbReference>
<dbReference type="InterPro" id="IPR027417">
    <property type="entry name" value="P-loop_NTPase"/>
</dbReference>
<accession>A0A0Q0CQ00</accession>
<sequence length="916" mass="101443">MQQPQAHLTHSSNFVLSKKLNTTRAVSIAIRHQSPMLNLPQYFQGEISMAVPNVNGLGAPVTDDFEAWLGERNRWLQTAAKNLIESKKPPTDDQITELARLCIIESKKEQDPGFSTVTPGSLALAANRPAIRIDGISEVHGLNAIKSGASLPFGPGNITVFYGQNGSGKSGYARLLKQACGSRSKDEIHPNVFIEELVACSAKFQVSAGENKRTIDWTLVQGADPLLRHAQIFDTKTATQYMGKSEASYEPSQMKFVASLISVSDKVNQHLTTSKNALLSALPQFPADLGATDESRWLASLKQATTNAAIDKTCLFTEELDADRIATEGALAQKDIAGRLASINKEKQGLTSVRLAMTQLKEKLSDDAAKIIVSAHSEAKLKRQAAQKSAQQLFAETPLEGVGEAIWQQLWAQARMFSRAHAYPDQQFPVVGEDAKCVLCQQELNEDASTRLLHFEQFVTEGLERAAKEAESQYQQLLRAMPPLPDEQGWQAHMSLLKLEQQQANDLYADLLKRRTELDTADQIEKISVFDWTPVDQALAVQTEQLAIEEKSLSDLLQDGKRQQMEDKVRKLKGTQWLAQNKPAILAERDRLLAVDQYGKAIRLTATNTLTSKNNELAKSEVEAGYQTRFAAELKLLGGSRLPVAPQSKTVGKGRTTFGLTLVGAIGSRPPEQILSEGETRIVALAAFLADITGSNQVAPFIFDDPISSLDQDFEERVVARLVDLAQTRQVIIFTHRLSLVTLLDGAVKKVKDHPDLPDVLHEVQTLRRLDKTSGILTGQSARDSKPKSAINKLLKETLPRLKRHQAEGDVDSYDIMAKSVCSDFRIIVERTVEVVMLNNVVLRFRREVMTKGLLRQLSNITQNDCDLIDDLMTRYSVYEHSQADDLPAVPPELIQLEADMQSLADWMEDYAKRVA</sequence>
<feature type="domain" description="Rad50/SbcC-type AAA" evidence="1">
    <location>
        <begin position="148"/>
        <end position="364"/>
    </location>
</feature>
<reference evidence="2 3" key="1">
    <citation type="submission" date="2015-09" db="EMBL/GenBank/DDBJ databases">
        <title>Genome announcement of multiple Pseudomonas syringae strains.</title>
        <authorList>
            <person name="Thakur S."/>
            <person name="Wang P.W."/>
            <person name="Gong Y."/>
            <person name="Weir B.S."/>
            <person name="Guttman D.S."/>
        </authorList>
    </citation>
    <scope>NUCLEOTIDE SEQUENCE [LARGE SCALE GENOMIC DNA]</scope>
    <source>
        <strain evidence="2 3">ICMP4091</strain>
    </source>
</reference>
<dbReference type="PANTHER" id="PTHR32182">
    <property type="entry name" value="DNA REPLICATION AND REPAIR PROTEIN RECF"/>
    <property type="match status" value="1"/>
</dbReference>
<dbReference type="GO" id="GO:0006302">
    <property type="term" value="P:double-strand break repair"/>
    <property type="evidence" value="ECO:0007669"/>
    <property type="project" value="InterPro"/>
</dbReference>
<dbReference type="PATRIC" id="fig|129140.3.peg.4714"/>
<protein>
    <recommendedName>
        <fullName evidence="1">Rad50/SbcC-type AAA domain-containing protein</fullName>
    </recommendedName>
</protein>
<evidence type="ECO:0000313" key="3">
    <source>
        <dbReference type="Proteomes" id="UP000050474"/>
    </source>
</evidence>
<dbReference type="InterPro" id="IPR038729">
    <property type="entry name" value="Rad50/SbcC_AAA"/>
</dbReference>
<dbReference type="PANTHER" id="PTHR32182:SF22">
    <property type="entry name" value="ATP-DEPENDENT ENDONUCLEASE, OLD FAMILY-RELATED"/>
    <property type="match status" value="1"/>
</dbReference>
<dbReference type="GO" id="GO:0000731">
    <property type="term" value="P:DNA synthesis involved in DNA repair"/>
    <property type="evidence" value="ECO:0007669"/>
    <property type="project" value="TreeGrafter"/>
</dbReference>
<organism evidence="2 3">
    <name type="scientific">Pseudomonas syringae pv. tagetis</name>
    <dbReference type="NCBI Taxonomy" id="129140"/>
    <lineage>
        <taxon>Bacteria</taxon>
        <taxon>Pseudomonadati</taxon>
        <taxon>Pseudomonadota</taxon>
        <taxon>Gammaproteobacteria</taxon>
        <taxon>Pseudomonadales</taxon>
        <taxon>Pseudomonadaceae</taxon>
        <taxon>Pseudomonas</taxon>
    </lineage>
</organism>
<dbReference type="STRING" id="129140.ALO44_03610"/>
<comment type="caution">
    <text evidence="2">The sequence shown here is derived from an EMBL/GenBank/DDBJ whole genome shotgun (WGS) entry which is preliminary data.</text>
</comment>
<dbReference type="Gene3D" id="3.40.50.300">
    <property type="entry name" value="P-loop containing nucleotide triphosphate hydrolases"/>
    <property type="match status" value="2"/>
</dbReference>
<dbReference type="Pfam" id="PF13476">
    <property type="entry name" value="AAA_23"/>
    <property type="match status" value="1"/>
</dbReference>
<evidence type="ECO:0000313" key="2">
    <source>
        <dbReference type="EMBL" id="KPY86849.1"/>
    </source>
</evidence>
<gene>
    <name evidence="2" type="ORF">ALO44_03610</name>
</gene>
<proteinExistence type="predicted"/>
<dbReference type="AlphaFoldDB" id="A0A0Q0CQ00"/>
<name>A0A0Q0CQ00_9PSED</name>
<dbReference type="Proteomes" id="UP000050474">
    <property type="component" value="Unassembled WGS sequence"/>
</dbReference>